<dbReference type="InterPro" id="IPR003593">
    <property type="entry name" value="AAA+_ATPase"/>
</dbReference>
<evidence type="ECO:0000256" key="3">
    <source>
        <dbReference type="ARBA" id="ARBA00020019"/>
    </source>
</evidence>
<dbReference type="Gene3D" id="3.40.50.300">
    <property type="entry name" value="P-loop containing nucleotide triphosphate hydrolases"/>
    <property type="match status" value="1"/>
</dbReference>
<keyword evidence="4 10" id="KW-1003">Cell membrane</keyword>
<evidence type="ECO:0000259" key="11">
    <source>
        <dbReference type="PROSITE" id="PS50893"/>
    </source>
</evidence>
<dbReference type="SMART" id="SM00382">
    <property type="entry name" value="AAA"/>
    <property type="match status" value="1"/>
</dbReference>
<dbReference type="SUPFAM" id="SSF52540">
    <property type="entry name" value="P-loop containing nucleoside triphosphate hydrolases"/>
    <property type="match status" value="1"/>
</dbReference>
<dbReference type="InterPro" id="IPR027417">
    <property type="entry name" value="P-loop_NTPase"/>
</dbReference>
<dbReference type="InterPro" id="IPR005286">
    <property type="entry name" value="Cell_div_FtsE"/>
</dbReference>
<dbReference type="PANTHER" id="PTHR24220:SF470">
    <property type="entry name" value="CELL DIVISION ATP-BINDING PROTEIN FTSE"/>
    <property type="match status" value="1"/>
</dbReference>
<comment type="function">
    <text evidence="1">Part of the ABC transporter FtsEX involved in cellular division. Important for assembly or stability of the septal ring.</text>
</comment>
<comment type="subcellular location">
    <subcellularLocation>
        <location evidence="10">Cell membrane</location>
        <topology evidence="10">Peripheral membrane protein</topology>
        <orientation evidence="10">Cytoplasmic side</orientation>
    </subcellularLocation>
</comment>
<dbReference type="AlphaFoldDB" id="A0A7V4WWY1"/>
<organism evidence="12">
    <name type="scientific">Caldithrix abyssi</name>
    <dbReference type="NCBI Taxonomy" id="187145"/>
    <lineage>
        <taxon>Bacteria</taxon>
        <taxon>Pseudomonadati</taxon>
        <taxon>Calditrichota</taxon>
        <taxon>Calditrichia</taxon>
        <taxon>Calditrichales</taxon>
        <taxon>Calditrichaceae</taxon>
        <taxon>Caldithrix</taxon>
    </lineage>
</organism>
<protein>
    <recommendedName>
        <fullName evidence="3 10">Cell division ATP-binding protein FtsE</fullName>
    </recommendedName>
</protein>
<reference evidence="12" key="1">
    <citation type="journal article" date="2020" name="mSystems">
        <title>Genome- and Community-Level Interaction Insights into Carbon Utilization and Element Cycling Functions of Hydrothermarchaeota in Hydrothermal Sediment.</title>
        <authorList>
            <person name="Zhou Z."/>
            <person name="Liu Y."/>
            <person name="Xu W."/>
            <person name="Pan J."/>
            <person name="Luo Z.H."/>
            <person name="Li M."/>
        </authorList>
    </citation>
    <scope>NUCLEOTIDE SEQUENCE [LARGE SCALE GENOMIC DNA]</scope>
    <source>
        <strain evidence="12">HyVt-577</strain>
    </source>
</reference>
<evidence type="ECO:0000256" key="7">
    <source>
        <dbReference type="ARBA" id="ARBA00022840"/>
    </source>
</evidence>
<dbReference type="PROSITE" id="PS00211">
    <property type="entry name" value="ABC_TRANSPORTER_1"/>
    <property type="match status" value="1"/>
</dbReference>
<dbReference type="Pfam" id="PF00005">
    <property type="entry name" value="ABC_tran"/>
    <property type="match status" value="1"/>
</dbReference>
<keyword evidence="8 10" id="KW-0472">Membrane</keyword>
<evidence type="ECO:0000256" key="10">
    <source>
        <dbReference type="RuleBase" id="RU365094"/>
    </source>
</evidence>
<keyword evidence="7 10" id="KW-0067">ATP-binding</keyword>
<sequence length="217" mass="24517">MIEFYNVKISIDQRLILSDISFRLVRGEFAYLIGPSGAGKSTVLRAIYMDVFPIEGTIIVENYSSVKIKPKEIPYLRRKVGVVFQDFNLLNDRNVFENVAFALRVIGAKNSEIKRRVLRVLAEVGLSHKRNHLPEELSGGEKQRVAIARAIVNEPFIVLADEPTGNLDDQTATEIMYILEKINKQGTAVLMATHNNTLIRQFPHRVISIKEGELQQG</sequence>
<evidence type="ECO:0000256" key="8">
    <source>
        <dbReference type="ARBA" id="ARBA00023136"/>
    </source>
</evidence>
<dbReference type="GO" id="GO:0005524">
    <property type="term" value="F:ATP binding"/>
    <property type="evidence" value="ECO:0007669"/>
    <property type="project" value="UniProtKB-UniRule"/>
</dbReference>
<comment type="similarity">
    <text evidence="2 10">Belongs to the ABC transporter superfamily.</text>
</comment>
<evidence type="ECO:0000256" key="5">
    <source>
        <dbReference type="ARBA" id="ARBA00022618"/>
    </source>
</evidence>
<dbReference type="FunFam" id="3.40.50.300:FF:000056">
    <property type="entry name" value="Cell division ATP-binding protein FtsE"/>
    <property type="match status" value="1"/>
</dbReference>
<dbReference type="GO" id="GO:0005886">
    <property type="term" value="C:plasma membrane"/>
    <property type="evidence" value="ECO:0007669"/>
    <property type="project" value="UniProtKB-SubCell"/>
</dbReference>
<dbReference type="NCBIfam" id="TIGR02673">
    <property type="entry name" value="FtsE"/>
    <property type="match status" value="1"/>
</dbReference>
<name>A0A7V4WWY1_CALAY</name>
<gene>
    <name evidence="10 12" type="primary">ftsE</name>
    <name evidence="12" type="ORF">ENK44_15165</name>
</gene>
<dbReference type="InterPro" id="IPR003439">
    <property type="entry name" value="ABC_transporter-like_ATP-bd"/>
</dbReference>
<dbReference type="InterPro" id="IPR015854">
    <property type="entry name" value="ABC_transpr_LolD-like"/>
</dbReference>
<dbReference type="EMBL" id="DRQG01000143">
    <property type="protein sequence ID" value="HGY57047.1"/>
    <property type="molecule type" value="Genomic_DNA"/>
</dbReference>
<evidence type="ECO:0000256" key="2">
    <source>
        <dbReference type="ARBA" id="ARBA00005417"/>
    </source>
</evidence>
<proteinExistence type="inferred from homology"/>
<feature type="domain" description="ABC transporter" evidence="11">
    <location>
        <begin position="2"/>
        <end position="217"/>
    </location>
</feature>
<dbReference type="Proteomes" id="UP000885779">
    <property type="component" value="Unassembled WGS sequence"/>
</dbReference>
<evidence type="ECO:0000256" key="4">
    <source>
        <dbReference type="ARBA" id="ARBA00022475"/>
    </source>
</evidence>
<evidence type="ECO:0000256" key="6">
    <source>
        <dbReference type="ARBA" id="ARBA00022741"/>
    </source>
</evidence>
<accession>A0A7V4WWY1</accession>
<evidence type="ECO:0000313" key="12">
    <source>
        <dbReference type="EMBL" id="HGY57047.1"/>
    </source>
</evidence>
<comment type="caution">
    <text evidence="12">The sequence shown here is derived from an EMBL/GenBank/DDBJ whole genome shotgun (WGS) entry which is preliminary data.</text>
</comment>
<dbReference type="InterPro" id="IPR017871">
    <property type="entry name" value="ABC_transporter-like_CS"/>
</dbReference>
<keyword evidence="6 10" id="KW-0547">Nucleotide-binding</keyword>
<evidence type="ECO:0000256" key="1">
    <source>
        <dbReference type="ARBA" id="ARBA00002579"/>
    </source>
</evidence>
<dbReference type="PROSITE" id="PS50893">
    <property type="entry name" value="ABC_TRANSPORTER_2"/>
    <property type="match status" value="1"/>
</dbReference>
<keyword evidence="9 10" id="KW-0131">Cell cycle</keyword>
<dbReference type="GO" id="GO:0022857">
    <property type="term" value="F:transmembrane transporter activity"/>
    <property type="evidence" value="ECO:0007669"/>
    <property type="project" value="TreeGrafter"/>
</dbReference>
<dbReference type="PANTHER" id="PTHR24220">
    <property type="entry name" value="IMPORT ATP-BINDING PROTEIN"/>
    <property type="match status" value="1"/>
</dbReference>
<evidence type="ECO:0000256" key="9">
    <source>
        <dbReference type="ARBA" id="ARBA00023306"/>
    </source>
</evidence>
<comment type="subunit">
    <text evidence="10">Homodimer. Forms a membrane-associated complex with FtsX.</text>
</comment>
<dbReference type="GO" id="GO:0016887">
    <property type="term" value="F:ATP hydrolysis activity"/>
    <property type="evidence" value="ECO:0007669"/>
    <property type="project" value="InterPro"/>
</dbReference>
<keyword evidence="5 10" id="KW-0132">Cell division</keyword>
<dbReference type="GO" id="GO:0051301">
    <property type="term" value="P:cell division"/>
    <property type="evidence" value="ECO:0007669"/>
    <property type="project" value="UniProtKB-UniRule"/>
</dbReference>